<reference evidence="7 8" key="1">
    <citation type="submission" date="2019-02" db="EMBL/GenBank/DDBJ databases">
        <title>Siculibacillus lacustris gen. nov., sp. nov., a new rosette-forming bacterium isolated from a freshwater crater lake (Lake St. Ana, Romania).</title>
        <authorList>
            <person name="Felfoldi T."/>
            <person name="Marton Z."/>
            <person name="Szabo A."/>
            <person name="Mentes A."/>
            <person name="Boka K."/>
            <person name="Marialigeti K."/>
            <person name="Mathe I."/>
            <person name="Koncz M."/>
            <person name="Schumann P."/>
            <person name="Toth E."/>
        </authorList>
    </citation>
    <scope>NUCLEOTIDE SEQUENCE [LARGE SCALE GENOMIC DNA]</scope>
    <source>
        <strain evidence="7 8">SA-279</strain>
    </source>
</reference>
<name>A0A4V2KTU6_9HYPH</name>
<accession>A0A4V2KTU6</accession>
<feature type="transmembrane region" description="Helical" evidence="6">
    <location>
        <begin position="314"/>
        <end position="339"/>
    </location>
</feature>
<keyword evidence="5 6" id="KW-0472">Membrane</keyword>
<keyword evidence="3 6" id="KW-0812">Transmembrane</keyword>
<dbReference type="GO" id="GO:0005886">
    <property type="term" value="C:plasma membrane"/>
    <property type="evidence" value="ECO:0007669"/>
    <property type="project" value="UniProtKB-SubCell"/>
</dbReference>
<dbReference type="GO" id="GO:0022857">
    <property type="term" value="F:transmembrane transporter activity"/>
    <property type="evidence" value="ECO:0007669"/>
    <property type="project" value="InterPro"/>
</dbReference>
<comment type="subcellular location">
    <subcellularLocation>
        <location evidence="1">Cell membrane</location>
        <topology evidence="1">Multi-pass membrane protein</topology>
    </subcellularLocation>
</comment>
<proteinExistence type="predicted"/>
<dbReference type="InterPro" id="IPR001851">
    <property type="entry name" value="ABC_transp_permease"/>
</dbReference>
<feature type="transmembrane region" description="Helical" evidence="6">
    <location>
        <begin position="256"/>
        <end position="273"/>
    </location>
</feature>
<evidence type="ECO:0000256" key="6">
    <source>
        <dbReference type="SAM" id="Phobius"/>
    </source>
</evidence>
<feature type="transmembrane region" description="Helical" evidence="6">
    <location>
        <begin position="280"/>
        <end position="302"/>
    </location>
</feature>
<feature type="transmembrane region" description="Helical" evidence="6">
    <location>
        <begin position="59"/>
        <end position="78"/>
    </location>
</feature>
<feature type="transmembrane region" description="Helical" evidence="6">
    <location>
        <begin position="20"/>
        <end position="38"/>
    </location>
</feature>
<dbReference type="AlphaFoldDB" id="A0A4V2KTU6"/>
<sequence>MIPVPPPSEPATKTRRPLPAVVWPLVALAAILVVDGFISPSFFSIRLVEGRLYGSLIDIVYRGTPIALLALGMAIVIGAKGIDLSVGSVVAIAGAVMAHFIHLGFDPAVVVAATLAVGLLCGLWNGFLVAVLSIQPIIATLILMVAGRGIALMINGGRIPTFRSDFFSALSTGRIWVIPSRLFLVALVFLVLWAVLRRTAFGLFVEAVGGNASAARLAGIGTRMVTLATYGISGVCAALAGIIITGDTRSSDAVTAGMWSELDAILAVVLGGASLNGGRIFLATTLVGVLIIQSLTTSILMSGLPPEFNLVVKAVVILAVLLVQAPKVRTAVGSLVAAFRPRRTER</sequence>
<dbReference type="Pfam" id="PF02653">
    <property type="entry name" value="BPD_transp_2"/>
    <property type="match status" value="1"/>
</dbReference>
<evidence type="ECO:0000313" key="8">
    <source>
        <dbReference type="Proteomes" id="UP000292781"/>
    </source>
</evidence>
<dbReference type="OrthoDB" id="5422926at2"/>
<evidence type="ECO:0000256" key="5">
    <source>
        <dbReference type="ARBA" id="ARBA00023136"/>
    </source>
</evidence>
<feature type="transmembrane region" description="Helical" evidence="6">
    <location>
        <begin position="108"/>
        <end position="127"/>
    </location>
</feature>
<evidence type="ECO:0000256" key="2">
    <source>
        <dbReference type="ARBA" id="ARBA00022475"/>
    </source>
</evidence>
<evidence type="ECO:0000256" key="3">
    <source>
        <dbReference type="ARBA" id="ARBA00022692"/>
    </source>
</evidence>
<keyword evidence="4 6" id="KW-1133">Transmembrane helix</keyword>
<dbReference type="RefSeq" id="WP_131308287.1">
    <property type="nucleotide sequence ID" value="NZ_SJFN01000010.1"/>
</dbReference>
<keyword evidence="2" id="KW-1003">Cell membrane</keyword>
<dbReference type="PANTHER" id="PTHR32196">
    <property type="entry name" value="ABC TRANSPORTER PERMEASE PROTEIN YPHD-RELATED-RELATED"/>
    <property type="match status" value="1"/>
</dbReference>
<protein>
    <submittedName>
        <fullName evidence="7">ABC transporter permease</fullName>
    </submittedName>
</protein>
<evidence type="ECO:0000313" key="7">
    <source>
        <dbReference type="EMBL" id="TBW38750.1"/>
    </source>
</evidence>
<feature type="transmembrane region" description="Helical" evidence="6">
    <location>
        <begin position="175"/>
        <end position="195"/>
    </location>
</feature>
<organism evidence="7 8">
    <name type="scientific">Siculibacillus lacustris</name>
    <dbReference type="NCBI Taxonomy" id="1549641"/>
    <lineage>
        <taxon>Bacteria</taxon>
        <taxon>Pseudomonadati</taxon>
        <taxon>Pseudomonadota</taxon>
        <taxon>Alphaproteobacteria</taxon>
        <taxon>Hyphomicrobiales</taxon>
        <taxon>Ancalomicrobiaceae</taxon>
        <taxon>Siculibacillus</taxon>
    </lineage>
</organism>
<gene>
    <name evidence="7" type="ORF">EYW49_08650</name>
</gene>
<dbReference type="Proteomes" id="UP000292781">
    <property type="component" value="Unassembled WGS sequence"/>
</dbReference>
<keyword evidence="8" id="KW-1185">Reference proteome</keyword>
<dbReference type="PANTHER" id="PTHR32196:SF19">
    <property type="entry name" value="GALACTOFURANOSE TRANSPORTER PERMEASE PROTEIN YTFT"/>
    <property type="match status" value="1"/>
</dbReference>
<feature type="transmembrane region" description="Helical" evidence="6">
    <location>
        <begin position="84"/>
        <end position="101"/>
    </location>
</feature>
<evidence type="ECO:0000256" key="1">
    <source>
        <dbReference type="ARBA" id="ARBA00004651"/>
    </source>
</evidence>
<evidence type="ECO:0000256" key="4">
    <source>
        <dbReference type="ARBA" id="ARBA00022989"/>
    </source>
</evidence>
<feature type="transmembrane region" description="Helical" evidence="6">
    <location>
        <begin position="133"/>
        <end position="154"/>
    </location>
</feature>
<dbReference type="CDD" id="cd06579">
    <property type="entry name" value="TM_PBP1_transp_AraH_like"/>
    <property type="match status" value="1"/>
</dbReference>
<feature type="transmembrane region" description="Helical" evidence="6">
    <location>
        <begin position="225"/>
        <end position="244"/>
    </location>
</feature>
<comment type="caution">
    <text evidence="7">The sequence shown here is derived from an EMBL/GenBank/DDBJ whole genome shotgun (WGS) entry which is preliminary data.</text>
</comment>
<dbReference type="EMBL" id="SJFN01000010">
    <property type="protein sequence ID" value="TBW38750.1"/>
    <property type="molecule type" value="Genomic_DNA"/>
</dbReference>